<dbReference type="InParanoid" id="J0CZZ8"/>
<proteinExistence type="predicted"/>
<evidence type="ECO:0000256" key="1">
    <source>
        <dbReference type="SAM" id="SignalP"/>
    </source>
</evidence>
<dbReference type="KEGG" id="adl:AURDEDRAFT_188054"/>
<feature type="signal peptide" evidence="1">
    <location>
        <begin position="1"/>
        <end position="17"/>
    </location>
</feature>
<protein>
    <recommendedName>
        <fullName evidence="4">Lysine-specific metallo-endopeptidase domain-containing protein</fullName>
    </recommendedName>
</protein>
<feature type="chain" id="PRO_5003732578" description="Lysine-specific metallo-endopeptidase domain-containing protein" evidence="1">
    <location>
        <begin position="18"/>
        <end position="289"/>
    </location>
</feature>
<dbReference type="OrthoDB" id="2142213at2759"/>
<accession>J0CZZ8</accession>
<dbReference type="eggNOG" id="ENOG502S57E">
    <property type="taxonomic scope" value="Eukaryota"/>
</dbReference>
<evidence type="ECO:0000313" key="2">
    <source>
        <dbReference type="EMBL" id="EJD37539.1"/>
    </source>
</evidence>
<dbReference type="EMBL" id="JH687839">
    <property type="protein sequence ID" value="EJD37539.1"/>
    <property type="molecule type" value="Genomic_DNA"/>
</dbReference>
<reference evidence="3" key="1">
    <citation type="journal article" date="2012" name="Science">
        <title>The Paleozoic origin of enzymatic lignin decomposition reconstructed from 31 fungal genomes.</title>
        <authorList>
            <person name="Floudas D."/>
            <person name="Binder M."/>
            <person name="Riley R."/>
            <person name="Barry K."/>
            <person name="Blanchette R.A."/>
            <person name="Henrissat B."/>
            <person name="Martinez A.T."/>
            <person name="Otillar R."/>
            <person name="Spatafora J.W."/>
            <person name="Yadav J.S."/>
            <person name="Aerts A."/>
            <person name="Benoit I."/>
            <person name="Boyd A."/>
            <person name="Carlson A."/>
            <person name="Copeland A."/>
            <person name="Coutinho P.M."/>
            <person name="de Vries R.P."/>
            <person name="Ferreira P."/>
            <person name="Findley K."/>
            <person name="Foster B."/>
            <person name="Gaskell J."/>
            <person name="Glotzer D."/>
            <person name="Gorecki P."/>
            <person name="Heitman J."/>
            <person name="Hesse C."/>
            <person name="Hori C."/>
            <person name="Igarashi K."/>
            <person name="Jurgens J.A."/>
            <person name="Kallen N."/>
            <person name="Kersten P."/>
            <person name="Kohler A."/>
            <person name="Kuees U."/>
            <person name="Kumar T.K.A."/>
            <person name="Kuo A."/>
            <person name="LaButti K."/>
            <person name="Larrondo L.F."/>
            <person name="Lindquist E."/>
            <person name="Ling A."/>
            <person name="Lombard V."/>
            <person name="Lucas S."/>
            <person name="Lundell T."/>
            <person name="Martin R."/>
            <person name="McLaughlin D.J."/>
            <person name="Morgenstern I."/>
            <person name="Morin E."/>
            <person name="Murat C."/>
            <person name="Nagy L.G."/>
            <person name="Nolan M."/>
            <person name="Ohm R.A."/>
            <person name="Patyshakuliyeva A."/>
            <person name="Rokas A."/>
            <person name="Ruiz-Duenas F.J."/>
            <person name="Sabat G."/>
            <person name="Salamov A."/>
            <person name="Samejima M."/>
            <person name="Schmutz J."/>
            <person name="Slot J.C."/>
            <person name="St John F."/>
            <person name="Stenlid J."/>
            <person name="Sun H."/>
            <person name="Sun S."/>
            <person name="Syed K."/>
            <person name="Tsang A."/>
            <person name="Wiebenga A."/>
            <person name="Young D."/>
            <person name="Pisabarro A."/>
            <person name="Eastwood D.C."/>
            <person name="Martin F."/>
            <person name="Cullen D."/>
            <person name="Grigoriev I.V."/>
            <person name="Hibbett D.S."/>
        </authorList>
    </citation>
    <scope>NUCLEOTIDE SEQUENCE [LARGE SCALE GENOMIC DNA]</scope>
    <source>
        <strain evidence="3">TFB10046</strain>
    </source>
</reference>
<keyword evidence="3" id="KW-1185">Reference proteome</keyword>
<organism evidence="2 3">
    <name type="scientific">Auricularia subglabra (strain TFB-10046 / SS5)</name>
    <name type="common">White-rot fungus</name>
    <name type="synonym">Auricularia delicata (strain TFB10046)</name>
    <dbReference type="NCBI Taxonomy" id="717982"/>
    <lineage>
        <taxon>Eukaryota</taxon>
        <taxon>Fungi</taxon>
        <taxon>Dikarya</taxon>
        <taxon>Basidiomycota</taxon>
        <taxon>Agaricomycotina</taxon>
        <taxon>Agaricomycetes</taxon>
        <taxon>Auriculariales</taxon>
        <taxon>Auriculariaceae</taxon>
        <taxon>Auricularia</taxon>
    </lineage>
</organism>
<dbReference type="SUPFAM" id="SSF55486">
    <property type="entry name" value="Metalloproteases ('zincins'), catalytic domain"/>
    <property type="match status" value="1"/>
</dbReference>
<sequence>MLGLSASVLLAVVSVLADDNLHKDTLFKNGLSEPLSRFSEIHTPAYETWPSSIPEVCKKWSTGPAYGHDGDVSCSGEMTAVEIKIEDCEDTWTLCRCGNAEMNMDDFARRFAQVPPGIRSYTGAALAAQSGGCSGVTLDWNFIRYHGDCGFTVFLHESGHALDGAESWNSEAFHKAVDESSCVPDDYANSNWVENWTQLQVIYTYWVQFGEIPANYACLYPSLMSLWNQDRIMEALYTKKCLKERRPFWVEQNTMNQRRSHSRHFPARGLPRALRLPPTSLNHTMGFSG</sequence>
<gene>
    <name evidence="2" type="ORF">AURDEDRAFT_188054</name>
</gene>
<evidence type="ECO:0008006" key="4">
    <source>
        <dbReference type="Google" id="ProtNLM"/>
    </source>
</evidence>
<evidence type="ECO:0000313" key="3">
    <source>
        <dbReference type="Proteomes" id="UP000006514"/>
    </source>
</evidence>
<dbReference type="AlphaFoldDB" id="J0CZZ8"/>
<name>J0CZZ8_AURST</name>
<dbReference type="Proteomes" id="UP000006514">
    <property type="component" value="Unassembled WGS sequence"/>
</dbReference>
<keyword evidence="1" id="KW-0732">Signal</keyword>